<feature type="transmembrane region" description="Helical" evidence="1">
    <location>
        <begin position="48"/>
        <end position="71"/>
    </location>
</feature>
<dbReference type="Pfam" id="PF13571">
    <property type="entry name" value="DUF4133"/>
    <property type="match status" value="1"/>
</dbReference>
<dbReference type="Proteomes" id="UP000248688">
    <property type="component" value="Chromosome"/>
</dbReference>
<evidence type="ECO:0008006" key="4">
    <source>
        <dbReference type="Google" id="ProtNLM"/>
    </source>
</evidence>
<keyword evidence="1" id="KW-0472">Membrane</keyword>
<dbReference type="OrthoDB" id="1273979at2"/>
<accession>A0A2Z4IG44</accession>
<name>A0A2Z4IG44_9BACT</name>
<keyword evidence="1" id="KW-1133">Transmembrane helix</keyword>
<reference evidence="2 3" key="1">
    <citation type="submission" date="2018-06" db="EMBL/GenBank/DDBJ databases">
        <title>Echinicola strongylocentroti sp. nov., isolated from a sea urchin Strongylocentrotus intermedius.</title>
        <authorList>
            <person name="Bae S.S."/>
        </authorList>
    </citation>
    <scope>NUCLEOTIDE SEQUENCE [LARGE SCALE GENOMIC DNA]</scope>
    <source>
        <strain evidence="2 3">MEBiC08714</strain>
    </source>
</reference>
<protein>
    <recommendedName>
        <fullName evidence="4">DUF4133 domain-containing protein</fullName>
    </recommendedName>
</protein>
<dbReference type="RefSeq" id="WP_112782838.1">
    <property type="nucleotide sequence ID" value="NZ_CP030041.1"/>
</dbReference>
<keyword evidence="3" id="KW-1185">Reference proteome</keyword>
<keyword evidence="1" id="KW-0812">Transmembrane</keyword>
<evidence type="ECO:0000313" key="3">
    <source>
        <dbReference type="Proteomes" id="UP000248688"/>
    </source>
</evidence>
<gene>
    <name evidence="2" type="ORF">DN752_04280</name>
</gene>
<proteinExistence type="predicted"/>
<feature type="transmembrane region" description="Helical" evidence="1">
    <location>
        <begin position="21"/>
        <end position="42"/>
    </location>
</feature>
<dbReference type="KEGG" id="est:DN752_04280"/>
<sequence>MKRYTVNKGVNRPISFKGLQAQYILYLGVGLVVLLLVFAMGYVLGLSFWINGVACGFMGYLLVEGVFRMNLKYGEHGLKKRMAHRRVPMGIKVRDREFIRKSNRKKNG</sequence>
<organism evidence="2 3">
    <name type="scientific">Echinicola strongylocentroti</name>
    <dbReference type="NCBI Taxonomy" id="1795355"/>
    <lineage>
        <taxon>Bacteria</taxon>
        <taxon>Pseudomonadati</taxon>
        <taxon>Bacteroidota</taxon>
        <taxon>Cytophagia</taxon>
        <taxon>Cytophagales</taxon>
        <taxon>Cyclobacteriaceae</taxon>
        <taxon>Echinicola</taxon>
    </lineage>
</organism>
<evidence type="ECO:0000313" key="2">
    <source>
        <dbReference type="EMBL" id="AWW29423.1"/>
    </source>
</evidence>
<dbReference type="AlphaFoldDB" id="A0A2Z4IG44"/>
<evidence type="ECO:0000256" key="1">
    <source>
        <dbReference type="SAM" id="Phobius"/>
    </source>
</evidence>
<dbReference type="EMBL" id="CP030041">
    <property type="protein sequence ID" value="AWW29423.1"/>
    <property type="molecule type" value="Genomic_DNA"/>
</dbReference>
<dbReference type="InterPro" id="IPR025407">
    <property type="entry name" value="DUF4133"/>
</dbReference>